<dbReference type="PANTHER" id="PTHR11669">
    <property type="entry name" value="REPLICATION FACTOR C / DNA POLYMERASE III GAMMA-TAU SUBUNIT"/>
    <property type="match status" value="1"/>
</dbReference>
<comment type="subunit">
    <text evidence="11">DNA polymerase III contains a core (composed of alpha, epsilon and theta chains) that associates with a tau subunit. This core dimerizes to form the POLIII' complex. PolIII' associates with the gamma complex (composed of gamma, delta, delta', psi and chi chains) and with the beta chain to form the complete DNA polymerase III complex.</text>
</comment>
<feature type="compositionally biased region" description="Basic and acidic residues" evidence="12">
    <location>
        <begin position="476"/>
        <end position="489"/>
    </location>
</feature>
<dbReference type="SUPFAM" id="SSF48019">
    <property type="entry name" value="post-AAA+ oligomerization domain-like"/>
    <property type="match status" value="1"/>
</dbReference>
<evidence type="ECO:0000256" key="1">
    <source>
        <dbReference type="ARBA" id="ARBA00006360"/>
    </source>
</evidence>
<dbReference type="FunFam" id="1.10.8.60:FF:000013">
    <property type="entry name" value="DNA polymerase III subunit gamma/tau"/>
    <property type="match status" value="1"/>
</dbReference>
<dbReference type="RefSeq" id="WP_016961047.1">
    <property type="nucleotide sequence ID" value="NZ_AJWN02000090.1"/>
</dbReference>
<dbReference type="NCBIfam" id="NF005942">
    <property type="entry name" value="PRK07994.1"/>
    <property type="match status" value="1"/>
</dbReference>
<keyword evidence="3 11" id="KW-0548">Nucleotidyltransferase</keyword>
<name>A0A1E5BZY4_9GAMM</name>
<dbReference type="GO" id="GO:0003677">
    <property type="term" value="F:DNA binding"/>
    <property type="evidence" value="ECO:0007669"/>
    <property type="project" value="InterPro"/>
</dbReference>
<evidence type="ECO:0000313" key="15">
    <source>
        <dbReference type="Proteomes" id="UP000095039"/>
    </source>
</evidence>
<accession>A0A1E5BZY4</accession>
<protein>
    <recommendedName>
        <fullName evidence="11">DNA polymerase III subunit gamma/tau</fullName>
        <ecNumber evidence="11">2.7.7.7</ecNumber>
    </recommendedName>
</protein>
<dbReference type="PANTHER" id="PTHR11669:SF0">
    <property type="entry name" value="PROTEIN STICHEL-LIKE 2"/>
    <property type="match status" value="1"/>
</dbReference>
<keyword evidence="8 11" id="KW-0067">ATP-binding</keyword>
<dbReference type="GO" id="GO:0009360">
    <property type="term" value="C:DNA polymerase III complex"/>
    <property type="evidence" value="ECO:0007669"/>
    <property type="project" value="InterPro"/>
</dbReference>
<keyword evidence="2 11" id="KW-0808">Transferase</keyword>
<dbReference type="FunFam" id="1.20.272.10:FF:000003">
    <property type="entry name" value="DNA polymerase III subunit gamma/tau"/>
    <property type="match status" value="1"/>
</dbReference>
<dbReference type="Gene3D" id="1.10.8.60">
    <property type="match status" value="1"/>
</dbReference>
<dbReference type="EC" id="2.7.7.7" evidence="11"/>
<dbReference type="GO" id="GO:0003887">
    <property type="term" value="F:DNA-directed DNA polymerase activity"/>
    <property type="evidence" value="ECO:0007669"/>
    <property type="project" value="UniProtKB-KW"/>
</dbReference>
<keyword evidence="4 11" id="KW-0235">DNA replication</keyword>
<dbReference type="GO" id="GO:0005524">
    <property type="term" value="F:ATP binding"/>
    <property type="evidence" value="ECO:0007669"/>
    <property type="project" value="UniProtKB-KW"/>
</dbReference>
<dbReference type="SUPFAM" id="SSF52540">
    <property type="entry name" value="P-loop containing nucleoside triphosphate hydrolases"/>
    <property type="match status" value="1"/>
</dbReference>
<dbReference type="Pfam" id="PF12168">
    <property type="entry name" value="DNA_pol3_tau_4"/>
    <property type="match status" value="1"/>
</dbReference>
<feature type="region of interest" description="Disordered" evidence="12">
    <location>
        <begin position="440"/>
        <end position="551"/>
    </location>
</feature>
<dbReference type="FunFam" id="3.40.50.300:FF:000014">
    <property type="entry name" value="DNA polymerase III subunit gamma/tau"/>
    <property type="match status" value="1"/>
</dbReference>
<dbReference type="InterPro" id="IPR027417">
    <property type="entry name" value="P-loop_NTPase"/>
</dbReference>
<sequence>MSYQVLARKWRPHQFRDVVGQSHVLTALANALDHNRLHHAYLFSGTRGVGKTTIARIFAKGLNCEQGVTSTPCGVCSTCQEIDQGRFVDLMEIDAASRTKVEDTRDLLDNVQYKPARGRYKVYLIDEVHMLSRHSFNALLKTLEEPPEYVKFLLATTDPQKLPVTILSRCLQFHLKHLDATQIKDQLTYVLEQEAVPSEIRALSLIARAAEGSMRDALSLTDQAIALGNGSVSELQVTEMLGTLSTDQAILLLEALAEGNADHVMQCLTHLAEVGVEWDGLLKEIASQLHRVAMAQALPESVDASSPDAERVLSLAHTLSPQDVQLFYQITLQGRQDLPYAPDGRAGLEMVLLRLLAFRPVTSSQFEPASIAVPSVEPASITAESSPAQAASSVAQDRLASLKAQVAYSRVPQPHVEVPPAPQAASPTIAPAAMPSTAVPAVAPSQAAPQKSVPVAQPQYDEDPQLSSHMAAMEQDAQREYEQDGHIEPESSAPQMPVQTGSTNTATSTSGSQGGSSAGSLLAARNMLRSRVRQQEGQSPKKGKTVSAGSESLSVMERIAAKHKPADPAKFQAASMPTAEVNIGDDAYRWKPTFAAPAPQIAVITPEKIKKALAHERTPEMREKLEVESIEQDPWSQIASALNIPRLVKQMALNAAMEQDGQQIHLFLRAEQGHLNTEPAQAVLVEALSQQLGFAVTLSVELSEKGTTPLEWRDKLYTEKLAQASQNLSDDPNVRFICQRFSAEIDEESIRPI</sequence>
<evidence type="ECO:0000256" key="2">
    <source>
        <dbReference type="ARBA" id="ARBA00022679"/>
    </source>
</evidence>
<feature type="compositionally biased region" description="Low complexity" evidence="12">
    <location>
        <begin position="440"/>
        <end position="450"/>
    </location>
</feature>
<dbReference type="InterPro" id="IPR021029">
    <property type="entry name" value="DNA_pol_III_tau_dom-5"/>
</dbReference>
<dbReference type="CDD" id="cd18137">
    <property type="entry name" value="HLD_clamp_pol_III_gamma_tau"/>
    <property type="match status" value="1"/>
</dbReference>
<evidence type="ECO:0000256" key="5">
    <source>
        <dbReference type="ARBA" id="ARBA00022723"/>
    </source>
</evidence>
<dbReference type="Pfam" id="PF12169">
    <property type="entry name" value="DNA_pol3_gamma3"/>
    <property type="match status" value="1"/>
</dbReference>
<dbReference type="EMBL" id="AJWN02000090">
    <property type="protein sequence ID" value="OEE58828.1"/>
    <property type="molecule type" value="Genomic_DNA"/>
</dbReference>
<evidence type="ECO:0000256" key="7">
    <source>
        <dbReference type="ARBA" id="ARBA00022833"/>
    </source>
</evidence>
<dbReference type="InterPro" id="IPR022754">
    <property type="entry name" value="DNA_pol_III_gamma-3"/>
</dbReference>
<dbReference type="InterPro" id="IPR022001">
    <property type="entry name" value="DNA_pol3_tau_IV"/>
</dbReference>
<comment type="caution">
    <text evidence="14">The sequence shown here is derived from an EMBL/GenBank/DDBJ whole genome shotgun (WGS) entry which is preliminary data.</text>
</comment>
<evidence type="ECO:0000256" key="11">
    <source>
        <dbReference type="RuleBase" id="RU364063"/>
    </source>
</evidence>
<dbReference type="InterPro" id="IPR038249">
    <property type="entry name" value="PolIII_tau_V_sf"/>
</dbReference>
<dbReference type="InterPro" id="IPR045085">
    <property type="entry name" value="HLD_clamp_pol_III_gamma_tau"/>
</dbReference>
<comment type="catalytic activity">
    <reaction evidence="10 11">
        <text>DNA(n) + a 2'-deoxyribonucleoside 5'-triphosphate = DNA(n+1) + diphosphate</text>
        <dbReference type="Rhea" id="RHEA:22508"/>
        <dbReference type="Rhea" id="RHEA-COMP:17339"/>
        <dbReference type="Rhea" id="RHEA-COMP:17340"/>
        <dbReference type="ChEBI" id="CHEBI:33019"/>
        <dbReference type="ChEBI" id="CHEBI:61560"/>
        <dbReference type="ChEBI" id="CHEBI:173112"/>
        <dbReference type="EC" id="2.7.7.7"/>
    </reaction>
</comment>
<dbReference type="InterPro" id="IPR012763">
    <property type="entry name" value="DNA_pol_III_sug/sutau_N"/>
</dbReference>
<dbReference type="Proteomes" id="UP000095039">
    <property type="component" value="Unassembled WGS sequence"/>
</dbReference>
<organism evidence="14 15">
    <name type="scientific">Enterovibrio norvegicus FF-454</name>
    <dbReference type="NCBI Taxonomy" id="1185651"/>
    <lineage>
        <taxon>Bacteria</taxon>
        <taxon>Pseudomonadati</taxon>
        <taxon>Pseudomonadota</taxon>
        <taxon>Gammaproteobacteria</taxon>
        <taxon>Vibrionales</taxon>
        <taxon>Vibrionaceae</taxon>
        <taxon>Enterovibrio</taxon>
    </lineage>
</organism>
<evidence type="ECO:0000256" key="6">
    <source>
        <dbReference type="ARBA" id="ARBA00022741"/>
    </source>
</evidence>
<dbReference type="GO" id="GO:0046872">
    <property type="term" value="F:metal ion binding"/>
    <property type="evidence" value="ECO:0007669"/>
    <property type="project" value="UniProtKB-KW"/>
</dbReference>
<dbReference type="InterPro" id="IPR008921">
    <property type="entry name" value="DNA_pol3_clamp-load_cplx_C"/>
</dbReference>
<evidence type="ECO:0000259" key="13">
    <source>
        <dbReference type="SMART" id="SM00382"/>
    </source>
</evidence>
<gene>
    <name evidence="11" type="primary">dnaX</name>
    <name evidence="14" type="ORF">A1OK_02150</name>
</gene>
<keyword evidence="6 11" id="KW-0547">Nucleotide-binding</keyword>
<dbReference type="InterPro" id="IPR003593">
    <property type="entry name" value="AAA+_ATPase"/>
</dbReference>
<dbReference type="Gene3D" id="3.30.300.150">
    <property type="entry name" value="DNA polymerase III, tau subunit, domain V"/>
    <property type="match status" value="1"/>
</dbReference>
<dbReference type="SMART" id="SM00382">
    <property type="entry name" value="AAA"/>
    <property type="match status" value="1"/>
</dbReference>
<dbReference type="AlphaFoldDB" id="A0A1E5BZY4"/>
<proteinExistence type="inferred from homology"/>
<dbReference type="CDD" id="cd00009">
    <property type="entry name" value="AAA"/>
    <property type="match status" value="1"/>
</dbReference>
<comment type="similarity">
    <text evidence="1 11">Belongs to the DnaX/STICHEL family.</text>
</comment>
<feature type="compositionally biased region" description="Low complexity" evidence="12">
    <location>
        <begin position="499"/>
        <end position="511"/>
    </location>
</feature>
<evidence type="ECO:0000256" key="3">
    <source>
        <dbReference type="ARBA" id="ARBA00022695"/>
    </source>
</evidence>
<evidence type="ECO:0000256" key="12">
    <source>
        <dbReference type="SAM" id="MobiDB-lite"/>
    </source>
</evidence>
<evidence type="ECO:0000256" key="10">
    <source>
        <dbReference type="ARBA" id="ARBA00049244"/>
    </source>
</evidence>
<evidence type="ECO:0000313" key="14">
    <source>
        <dbReference type="EMBL" id="OEE58828.1"/>
    </source>
</evidence>
<dbReference type="GO" id="GO:0006261">
    <property type="term" value="P:DNA-templated DNA replication"/>
    <property type="evidence" value="ECO:0007669"/>
    <property type="project" value="TreeGrafter"/>
</dbReference>
<dbReference type="Pfam" id="PF22608">
    <property type="entry name" value="DNAX_ATPase_lid"/>
    <property type="match status" value="1"/>
</dbReference>
<dbReference type="NCBIfam" id="NF004046">
    <property type="entry name" value="PRK05563.1"/>
    <property type="match status" value="1"/>
</dbReference>
<feature type="domain" description="AAA+ ATPase" evidence="13">
    <location>
        <begin position="37"/>
        <end position="178"/>
    </location>
</feature>
<keyword evidence="7" id="KW-0862">Zinc</keyword>
<keyword evidence="5" id="KW-0479">Metal-binding</keyword>
<keyword evidence="9 11" id="KW-0239">DNA-directed DNA polymerase</keyword>
<evidence type="ECO:0000256" key="8">
    <source>
        <dbReference type="ARBA" id="ARBA00022840"/>
    </source>
</evidence>
<reference evidence="14 15" key="1">
    <citation type="journal article" date="2012" name="Science">
        <title>Ecological populations of bacteria act as socially cohesive units of antibiotic production and resistance.</title>
        <authorList>
            <person name="Cordero O.X."/>
            <person name="Wildschutte H."/>
            <person name="Kirkup B."/>
            <person name="Proehl S."/>
            <person name="Ngo L."/>
            <person name="Hussain F."/>
            <person name="Le Roux F."/>
            <person name="Mincer T."/>
            <person name="Polz M.F."/>
        </authorList>
    </citation>
    <scope>NUCLEOTIDE SEQUENCE [LARGE SCALE GENOMIC DNA]</scope>
    <source>
        <strain evidence="14 15">FF-454</strain>
    </source>
</reference>
<dbReference type="Gene3D" id="1.20.272.10">
    <property type="match status" value="1"/>
</dbReference>
<keyword evidence="15" id="KW-1185">Reference proteome</keyword>
<dbReference type="Pfam" id="PF13177">
    <property type="entry name" value="DNA_pol3_delta2"/>
    <property type="match status" value="1"/>
</dbReference>
<dbReference type="Pfam" id="PF12170">
    <property type="entry name" value="DNA_pol3_tau_5"/>
    <property type="match status" value="1"/>
</dbReference>
<evidence type="ECO:0000256" key="4">
    <source>
        <dbReference type="ARBA" id="ARBA00022705"/>
    </source>
</evidence>
<evidence type="ECO:0000256" key="9">
    <source>
        <dbReference type="ARBA" id="ARBA00022932"/>
    </source>
</evidence>
<dbReference type="Gene3D" id="3.40.50.300">
    <property type="entry name" value="P-loop containing nucleotide triphosphate hydrolases"/>
    <property type="match status" value="1"/>
</dbReference>
<dbReference type="InterPro" id="IPR050238">
    <property type="entry name" value="DNA_Rep/Repair_Clamp_Loader"/>
</dbReference>
<comment type="function">
    <text evidence="11">DNA polymerase III is a complex, multichain enzyme responsible for most of the replicative synthesis in bacteria. This DNA polymerase also exhibits 3' to 5' exonuclease activity.</text>
</comment>
<dbReference type="NCBIfam" id="TIGR02397">
    <property type="entry name" value="dnaX_nterm"/>
    <property type="match status" value="1"/>
</dbReference>